<dbReference type="Pfam" id="PF00664">
    <property type="entry name" value="ABC_membrane"/>
    <property type="match status" value="1"/>
</dbReference>
<dbReference type="InterPro" id="IPR003593">
    <property type="entry name" value="AAA+_ATPase"/>
</dbReference>
<keyword evidence="4 10" id="KW-0067">ATP-binding</keyword>
<feature type="domain" description="ABC transporter" evidence="8">
    <location>
        <begin position="335"/>
        <end position="570"/>
    </location>
</feature>
<feature type="transmembrane region" description="Helical" evidence="7">
    <location>
        <begin position="248"/>
        <end position="266"/>
    </location>
</feature>
<evidence type="ECO:0000313" key="11">
    <source>
        <dbReference type="Proteomes" id="UP001208656"/>
    </source>
</evidence>
<feature type="transmembrane region" description="Helical" evidence="7">
    <location>
        <begin position="17"/>
        <end position="38"/>
    </location>
</feature>
<dbReference type="Proteomes" id="UP001208656">
    <property type="component" value="Unassembled WGS sequence"/>
</dbReference>
<evidence type="ECO:0000256" key="5">
    <source>
        <dbReference type="ARBA" id="ARBA00022989"/>
    </source>
</evidence>
<feature type="domain" description="ABC transmembrane type-1" evidence="9">
    <location>
        <begin position="19"/>
        <end position="301"/>
    </location>
</feature>
<dbReference type="Pfam" id="PF00005">
    <property type="entry name" value="ABC_tran"/>
    <property type="match status" value="1"/>
</dbReference>
<dbReference type="InterPro" id="IPR027417">
    <property type="entry name" value="P-loop_NTPase"/>
</dbReference>
<evidence type="ECO:0000256" key="3">
    <source>
        <dbReference type="ARBA" id="ARBA00022741"/>
    </source>
</evidence>
<evidence type="ECO:0000313" key="10">
    <source>
        <dbReference type="EMBL" id="MCU9594706.1"/>
    </source>
</evidence>
<dbReference type="EMBL" id="JAOUSE010000027">
    <property type="protein sequence ID" value="MCU9594706.1"/>
    <property type="molecule type" value="Genomic_DNA"/>
</dbReference>
<gene>
    <name evidence="10" type="ORF">OEV82_09575</name>
</gene>
<dbReference type="RefSeq" id="WP_263061749.1">
    <property type="nucleotide sequence ID" value="NZ_JAOUSE010000027.1"/>
</dbReference>
<keyword evidence="6 7" id="KW-0472">Membrane</keyword>
<name>A0ABT2WIA3_9BACI</name>
<evidence type="ECO:0000259" key="9">
    <source>
        <dbReference type="PROSITE" id="PS50929"/>
    </source>
</evidence>
<comment type="subcellular location">
    <subcellularLocation>
        <location evidence="1">Cell membrane</location>
        <topology evidence="1">Multi-pass membrane protein</topology>
    </subcellularLocation>
</comment>
<feature type="transmembrane region" description="Helical" evidence="7">
    <location>
        <begin position="160"/>
        <end position="176"/>
    </location>
</feature>
<dbReference type="InterPro" id="IPR011527">
    <property type="entry name" value="ABC1_TM_dom"/>
</dbReference>
<sequence length="585" mass="66784">MNTFKKLKQFYWSHKRYFFISIIFLIVTTAITLVYPIVLQKTIDDVIIAGKYDFIPFLILAYLTLMVIKGVATYIQQYTGDMFGIIAMYKLRKRLYEKLQFLPFRFYDNAKTGDIMSRLTADVQGFRHFLSYGFTEVIRFILFVGISMIVMFTYSIRLTIVTLFALPFLMVVVHKFDKKVHPAFRKVRQSFGQLNTKVQENVSGIKTVKSLSKEDFEIERFHDFNLDFRDRNIFNSNIWAKYFPLMEFIGNICIIVLLSYGGLLVINNELNPGELVAFYSLTGYIIMPIMNLGFIINMFSQAKASGERLLEILEEPNEIKEKENPIKHIEIKGEVTFNNVSLKYAGDEKAALNNITFSIPSGSVVGLIGATGSGKTSVTQLIPRFYDVTEGEVLIDGINVKDFDFYTLRSQIGFVLQEPFLFSSTIKANIAYGKPDATMEEIMDAAKRADAHNFIMELPEGYDTLLGERGMGLSGGQRQRISIARAICMNPKILILDDATSAVDMETEFAIQQAMQAVMKDRTTFIIAHRISSIKHADQILVFEEGKIVERGVHDELIKNGGPYERIYNIQYQDQVKILQQAVNK</sequence>
<dbReference type="SMART" id="SM00382">
    <property type="entry name" value="AAA"/>
    <property type="match status" value="1"/>
</dbReference>
<feature type="transmembrane region" description="Helical" evidence="7">
    <location>
        <begin position="54"/>
        <end position="75"/>
    </location>
</feature>
<keyword evidence="3" id="KW-0547">Nucleotide-binding</keyword>
<dbReference type="PROSITE" id="PS50893">
    <property type="entry name" value="ABC_TRANSPORTER_2"/>
    <property type="match status" value="1"/>
</dbReference>
<proteinExistence type="predicted"/>
<dbReference type="PROSITE" id="PS50929">
    <property type="entry name" value="ABC_TM1F"/>
    <property type="match status" value="1"/>
</dbReference>
<dbReference type="PANTHER" id="PTHR43394:SF1">
    <property type="entry name" value="ATP-BINDING CASSETTE SUB-FAMILY B MEMBER 10, MITOCHONDRIAL"/>
    <property type="match status" value="1"/>
</dbReference>
<dbReference type="InterPro" id="IPR017871">
    <property type="entry name" value="ABC_transporter-like_CS"/>
</dbReference>
<dbReference type="PROSITE" id="PS00211">
    <property type="entry name" value="ABC_TRANSPORTER_1"/>
    <property type="match status" value="1"/>
</dbReference>
<dbReference type="Gene3D" id="3.40.50.300">
    <property type="entry name" value="P-loop containing nucleotide triphosphate hydrolases"/>
    <property type="match status" value="1"/>
</dbReference>
<feature type="transmembrane region" description="Helical" evidence="7">
    <location>
        <begin position="278"/>
        <end position="299"/>
    </location>
</feature>
<keyword evidence="2 7" id="KW-0812">Transmembrane</keyword>
<dbReference type="SUPFAM" id="SSF90123">
    <property type="entry name" value="ABC transporter transmembrane region"/>
    <property type="match status" value="1"/>
</dbReference>
<accession>A0ABT2WIA3</accession>
<evidence type="ECO:0000256" key="1">
    <source>
        <dbReference type="ARBA" id="ARBA00004651"/>
    </source>
</evidence>
<evidence type="ECO:0000256" key="6">
    <source>
        <dbReference type="ARBA" id="ARBA00023136"/>
    </source>
</evidence>
<dbReference type="Gene3D" id="1.20.1560.10">
    <property type="entry name" value="ABC transporter type 1, transmembrane domain"/>
    <property type="match status" value="1"/>
</dbReference>
<keyword evidence="11" id="KW-1185">Reference proteome</keyword>
<dbReference type="SUPFAM" id="SSF52540">
    <property type="entry name" value="P-loop containing nucleoside triphosphate hydrolases"/>
    <property type="match status" value="1"/>
</dbReference>
<evidence type="ECO:0000256" key="4">
    <source>
        <dbReference type="ARBA" id="ARBA00022840"/>
    </source>
</evidence>
<evidence type="ECO:0000256" key="7">
    <source>
        <dbReference type="SAM" id="Phobius"/>
    </source>
</evidence>
<evidence type="ECO:0000259" key="8">
    <source>
        <dbReference type="PROSITE" id="PS50893"/>
    </source>
</evidence>
<comment type="caution">
    <text evidence="10">The sequence shown here is derived from an EMBL/GenBank/DDBJ whole genome shotgun (WGS) entry which is preliminary data.</text>
</comment>
<organism evidence="10 11">
    <name type="scientific">Pallidibacillus thermolactis</name>
    <dbReference type="NCBI Taxonomy" id="251051"/>
    <lineage>
        <taxon>Bacteria</taxon>
        <taxon>Bacillati</taxon>
        <taxon>Bacillota</taxon>
        <taxon>Bacilli</taxon>
        <taxon>Bacillales</taxon>
        <taxon>Bacillaceae</taxon>
        <taxon>Pallidibacillus</taxon>
    </lineage>
</organism>
<feature type="transmembrane region" description="Helical" evidence="7">
    <location>
        <begin position="137"/>
        <end position="154"/>
    </location>
</feature>
<dbReference type="CDD" id="cd18542">
    <property type="entry name" value="ABC_6TM_YknU_like"/>
    <property type="match status" value="1"/>
</dbReference>
<keyword evidence="5 7" id="KW-1133">Transmembrane helix</keyword>
<dbReference type="InterPro" id="IPR003439">
    <property type="entry name" value="ABC_transporter-like_ATP-bd"/>
</dbReference>
<dbReference type="InterPro" id="IPR036640">
    <property type="entry name" value="ABC1_TM_sf"/>
</dbReference>
<dbReference type="GO" id="GO:0005524">
    <property type="term" value="F:ATP binding"/>
    <property type="evidence" value="ECO:0007669"/>
    <property type="project" value="UniProtKB-KW"/>
</dbReference>
<dbReference type="PANTHER" id="PTHR43394">
    <property type="entry name" value="ATP-DEPENDENT PERMEASE MDL1, MITOCHONDRIAL"/>
    <property type="match status" value="1"/>
</dbReference>
<protein>
    <submittedName>
        <fullName evidence="10">ABC transporter ATP-binding protein/permease</fullName>
    </submittedName>
</protein>
<evidence type="ECO:0000256" key="2">
    <source>
        <dbReference type="ARBA" id="ARBA00022692"/>
    </source>
</evidence>
<reference evidence="10 11" key="1">
    <citation type="submission" date="2022-10" db="EMBL/GenBank/DDBJ databases">
        <title>Description of Fervidibacillus gen. nov. in the family Fervidibacillaceae fam. nov. with two species, Fervidibacillus albus sp. nov., and Fervidibacillus halotolerans sp. nov., isolated from tidal flat sediments.</title>
        <authorList>
            <person name="Kwon K.K."/>
            <person name="Yang S.-H."/>
        </authorList>
    </citation>
    <scope>NUCLEOTIDE SEQUENCE [LARGE SCALE GENOMIC DNA]</scope>
    <source>
        <strain evidence="10 11">DSM 23332</strain>
    </source>
</reference>
<dbReference type="InterPro" id="IPR039421">
    <property type="entry name" value="Type_1_exporter"/>
</dbReference>